<evidence type="ECO:0000313" key="6">
    <source>
        <dbReference type="EMBL" id="KOO22619.1"/>
    </source>
</evidence>
<evidence type="ECO:0000256" key="4">
    <source>
        <dbReference type="RuleBase" id="RU365068"/>
    </source>
</evidence>
<dbReference type="InterPro" id="IPR011545">
    <property type="entry name" value="DEAD/DEAH_box_helicase_dom"/>
</dbReference>
<dbReference type="InterPro" id="IPR027417">
    <property type="entry name" value="P-loop_NTPase"/>
</dbReference>
<dbReference type="AlphaFoldDB" id="A0A0M0J7P9"/>
<dbReference type="GO" id="GO:0003724">
    <property type="term" value="F:RNA helicase activity"/>
    <property type="evidence" value="ECO:0007669"/>
    <property type="project" value="UniProtKB-EC"/>
</dbReference>
<dbReference type="PROSITE" id="PS51192">
    <property type="entry name" value="HELICASE_ATP_BIND_1"/>
    <property type="match status" value="1"/>
</dbReference>
<comment type="caution">
    <text evidence="6">The sequence shown here is derived from an EMBL/GenBank/DDBJ whole genome shotgun (WGS) entry which is preliminary data.</text>
</comment>
<reference evidence="7" key="1">
    <citation type="journal article" date="2015" name="PLoS Genet.">
        <title>Genome Sequence and Transcriptome Analyses of Chrysochromulina tobin: Metabolic Tools for Enhanced Algal Fitness in the Prominent Order Prymnesiales (Haptophyceae).</title>
        <authorList>
            <person name="Hovde B.T."/>
            <person name="Deodato C.R."/>
            <person name="Hunsperger H.M."/>
            <person name="Ryken S.A."/>
            <person name="Yost W."/>
            <person name="Jha R.K."/>
            <person name="Patterson J."/>
            <person name="Monnat R.J. Jr."/>
            <person name="Barlow S.B."/>
            <person name="Starkenburg S.R."/>
            <person name="Cattolico R.A."/>
        </authorList>
    </citation>
    <scope>NUCLEOTIDE SEQUENCE</scope>
    <source>
        <strain evidence="7">CCMP291</strain>
    </source>
</reference>
<dbReference type="Proteomes" id="UP000037460">
    <property type="component" value="Unassembled WGS sequence"/>
</dbReference>
<keyword evidence="3 4" id="KW-0067">ATP-binding</keyword>
<dbReference type="InterPro" id="IPR014001">
    <property type="entry name" value="Helicase_ATP-bd"/>
</dbReference>
<evidence type="ECO:0000259" key="5">
    <source>
        <dbReference type="PROSITE" id="PS51192"/>
    </source>
</evidence>
<name>A0A0M0J7P9_9EUKA</name>
<comment type="catalytic activity">
    <reaction evidence="4">
        <text>ATP + H2O = ADP + phosphate + H(+)</text>
        <dbReference type="Rhea" id="RHEA:13065"/>
        <dbReference type="ChEBI" id="CHEBI:15377"/>
        <dbReference type="ChEBI" id="CHEBI:15378"/>
        <dbReference type="ChEBI" id="CHEBI:30616"/>
        <dbReference type="ChEBI" id="CHEBI:43474"/>
        <dbReference type="ChEBI" id="CHEBI:456216"/>
        <dbReference type="EC" id="3.6.4.13"/>
    </reaction>
</comment>
<dbReference type="SUPFAM" id="SSF52540">
    <property type="entry name" value="P-loop containing nucleoside triphosphate hydrolases"/>
    <property type="match status" value="1"/>
</dbReference>
<dbReference type="Pfam" id="PF00270">
    <property type="entry name" value="DEAD"/>
    <property type="match status" value="1"/>
</dbReference>
<keyword evidence="4" id="KW-0694">RNA-binding</keyword>
<dbReference type="GO" id="GO:0003723">
    <property type="term" value="F:RNA binding"/>
    <property type="evidence" value="ECO:0007669"/>
    <property type="project" value="UniProtKB-UniRule"/>
</dbReference>
<dbReference type="Gene3D" id="3.40.50.300">
    <property type="entry name" value="P-loop containing nucleotide triphosphate hydrolases"/>
    <property type="match status" value="1"/>
</dbReference>
<dbReference type="EC" id="3.6.4.13" evidence="4"/>
<dbReference type="EMBL" id="JWZX01003266">
    <property type="protein sequence ID" value="KOO22619.1"/>
    <property type="molecule type" value="Genomic_DNA"/>
</dbReference>
<evidence type="ECO:0000256" key="2">
    <source>
        <dbReference type="ARBA" id="ARBA00022801"/>
    </source>
</evidence>
<dbReference type="GO" id="GO:0005524">
    <property type="term" value="F:ATP binding"/>
    <property type="evidence" value="ECO:0007669"/>
    <property type="project" value="UniProtKB-UniRule"/>
</dbReference>
<keyword evidence="4 6" id="KW-0347">Helicase</keyword>
<organism evidence="6 7">
    <name type="scientific">Chrysochromulina tobinii</name>
    <dbReference type="NCBI Taxonomy" id="1460289"/>
    <lineage>
        <taxon>Eukaryota</taxon>
        <taxon>Haptista</taxon>
        <taxon>Haptophyta</taxon>
        <taxon>Prymnesiophyceae</taxon>
        <taxon>Prymnesiales</taxon>
        <taxon>Chrysochromulinaceae</taxon>
        <taxon>Chrysochromulina</taxon>
    </lineage>
</organism>
<accession>A0A0M0J7P9</accession>
<dbReference type="SMART" id="SM00487">
    <property type="entry name" value="DEXDc"/>
    <property type="match status" value="1"/>
</dbReference>
<dbReference type="PANTHER" id="PTHR24031">
    <property type="entry name" value="RNA HELICASE"/>
    <property type="match status" value="1"/>
</dbReference>
<comment type="function">
    <text evidence="4">RNA helicase.</text>
</comment>
<evidence type="ECO:0000256" key="3">
    <source>
        <dbReference type="ARBA" id="ARBA00022840"/>
    </source>
</evidence>
<dbReference type="GO" id="GO:0016787">
    <property type="term" value="F:hydrolase activity"/>
    <property type="evidence" value="ECO:0007669"/>
    <property type="project" value="UniProtKB-KW"/>
</dbReference>
<proteinExistence type="inferred from homology"/>
<sequence length="244" mass="26505">MRRSMTTATSSTTFGGIPLPSSLLARVRMMGARRPLPIQQAAMSRVFAGESLAIHSQTGSGKTLSFMLPLLLRLRVGVPRQVLVCVPTRELAVQTLEHVQALSPMAAVLLRGTEPDLLRTSLAQQDAPVLIATAGQLAKLNAVLEARGGEQVLADLRRTLRTLVLDESDAILGPKGKGGMLNRSRRNRAMEKLPQAQALRRLVERRKDAEHTRVQLVLASATLSARVMRDLAFVVGRRAATDEP</sequence>
<gene>
    <name evidence="6" type="ORF">Ctob_001619</name>
</gene>
<dbReference type="OrthoDB" id="44251at2759"/>
<evidence type="ECO:0000256" key="1">
    <source>
        <dbReference type="ARBA" id="ARBA00022741"/>
    </source>
</evidence>
<keyword evidence="7" id="KW-1185">Reference proteome</keyword>
<feature type="domain" description="Helicase ATP-binding" evidence="5">
    <location>
        <begin position="43"/>
        <end position="241"/>
    </location>
</feature>
<protein>
    <recommendedName>
        <fullName evidence="4">ATP-dependent RNA helicase</fullName>
        <ecNumber evidence="4">3.6.4.13</ecNumber>
    </recommendedName>
</protein>
<evidence type="ECO:0000313" key="7">
    <source>
        <dbReference type="Proteomes" id="UP000037460"/>
    </source>
</evidence>
<comment type="domain">
    <text evidence="4">The Q motif is unique to and characteristic of the DEAD box family of RNA helicases and controls ATP binding and hydrolysis.</text>
</comment>
<keyword evidence="1 4" id="KW-0547">Nucleotide-binding</keyword>
<keyword evidence="2 4" id="KW-0378">Hydrolase</keyword>
<comment type="similarity">
    <text evidence="4">Belongs to the DEAD box helicase family.</text>
</comment>